<dbReference type="OrthoDB" id="21330at2759"/>
<evidence type="ECO:0000313" key="1">
    <source>
        <dbReference type="EMBL" id="CAE7785097.1"/>
    </source>
</evidence>
<name>A0A812YNZ3_SYMPI</name>
<proteinExistence type="predicted"/>
<accession>A0A812YNZ3</accession>
<dbReference type="Proteomes" id="UP000649617">
    <property type="component" value="Unassembled WGS sequence"/>
</dbReference>
<protein>
    <submittedName>
        <fullName evidence="1">Malsu1 protein</fullName>
    </submittedName>
</protein>
<evidence type="ECO:0000313" key="2">
    <source>
        <dbReference type="Proteomes" id="UP000649617"/>
    </source>
</evidence>
<organism evidence="1 2">
    <name type="scientific">Symbiodinium pilosum</name>
    <name type="common">Dinoflagellate</name>
    <dbReference type="NCBI Taxonomy" id="2952"/>
    <lineage>
        <taxon>Eukaryota</taxon>
        <taxon>Sar</taxon>
        <taxon>Alveolata</taxon>
        <taxon>Dinophyceae</taxon>
        <taxon>Suessiales</taxon>
        <taxon>Symbiodiniaceae</taxon>
        <taxon>Symbiodinium</taxon>
    </lineage>
</organism>
<sequence length="94" mass="10829">MQQEEPADVEDEWRYYHDPVVRPPKGHLWSTGLEGDDDHGHEGDWLQVVESWPKGHLPAPELLANLLKAEQARDISIVDLDECERSMTADQRKD</sequence>
<keyword evidence="2" id="KW-1185">Reference proteome</keyword>
<comment type="caution">
    <text evidence="1">The sequence shown here is derived from an EMBL/GenBank/DDBJ whole genome shotgun (WGS) entry which is preliminary data.</text>
</comment>
<reference evidence="1" key="1">
    <citation type="submission" date="2021-02" db="EMBL/GenBank/DDBJ databases">
        <authorList>
            <person name="Dougan E. K."/>
            <person name="Rhodes N."/>
            <person name="Thang M."/>
            <person name="Chan C."/>
        </authorList>
    </citation>
    <scope>NUCLEOTIDE SEQUENCE</scope>
</reference>
<dbReference type="EMBL" id="CAJNIZ010048237">
    <property type="protein sequence ID" value="CAE7785097.1"/>
    <property type="molecule type" value="Genomic_DNA"/>
</dbReference>
<gene>
    <name evidence="1" type="primary">Malsu1</name>
    <name evidence="1" type="ORF">SPIL2461_LOCUS23394</name>
</gene>
<dbReference type="AlphaFoldDB" id="A0A812YNZ3"/>